<dbReference type="InterPro" id="IPR036894">
    <property type="entry name" value="YbaB-like_sf"/>
</dbReference>
<gene>
    <name evidence="3" type="ordered locus">Dvul_0188</name>
</gene>
<dbReference type="GO" id="GO:0005829">
    <property type="term" value="C:cytosol"/>
    <property type="evidence" value="ECO:0007669"/>
    <property type="project" value="TreeGrafter"/>
</dbReference>
<dbReference type="SUPFAM" id="SSF82607">
    <property type="entry name" value="YbaB-like"/>
    <property type="match status" value="1"/>
</dbReference>
<dbReference type="GO" id="GO:0003677">
    <property type="term" value="F:DNA binding"/>
    <property type="evidence" value="ECO:0007669"/>
    <property type="project" value="UniProtKB-UniRule"/>
</dbReference>
<dbReference type="Proteomes" id="UP000009173">
    <property type="component" value="Chromosome"/>
</dbReference>
<proteinExistence type="inferred from homology"/>
<dbReference type="PIRSF" id="PIRSF004555">
    <property type="entry name" value="UCP004555"/>
    <property type="match status" value="1"/>
</dbReference>
<keyword evidence="1 2" id="KW-0238">DNA-binding</keyword>
<organism evidence="3 4">
    <name type="scientific">Nitratidesulfovibrio vulgaris (strain DP4)</name>
    <name type="common">Desulfovibrio vulgaris</name>
    <dbReference type="NCBI Taxonomy" id="391774"/>
    <lineage>
        <taxon>Bacteria</taxon>
        <taxon>Pseudomonadati</taxon>
        <taxon>Thermodesulfobacteriota</taxon>
        <taxon>Desulfovibrionia</taxon>
        <taxon>Desulfovibrionales</taxon>
        <taxon>Desulfovibrionaceae</taxon>
        <taxon>Nitratidesulfovibrio</taxon>
    </lineage>
</organism>
<name>A0A0H3A5E4_NITV4</name>
<comment type="function">
    <text evidence="2">Binds to DNA and alters its conformation. May be involved in regulation of gene expression, nucleoid organization and DNA protection.</text>
</comment>
<comment type="subunit">
    <text evidence="2">Homodimer.</text>
</comment>
<evidence type="ECO:0000313" key="4">
    <source>
        <dbReference type="Proteomes" id="UP000009173"/>
    </source>
</evidence>
<dbReference type="InterPro" id="IPR004401">
    <property type="entry name" value="YbaB/EbfC"/>
</dbReference>
<evidence type="ECO:0000256" key="2">
    <source>
        <dbReference type="HAMAP-Rule" id="MF_00274"/>
    </source>
</evidence>
<dbReference type="PANTHER" id="PTHR33449:SF1">
    <property type="entry name" value="NUCLEOID-ASSOCIATED PROTEIN YBAB"/>
    <property type="match status" value="1"/>
</dbReference>
<dbReference type="Gene3D" id="3.30.1310.10">
    <property type="entry name" value="Nucleoid-associated protein YbaB-like domain"/>
    <property type="match status" value="1"/>
</dbReference>
<dbReference type="KEGG" id="dvl:Dvul_0188"/>
<comment type="similarity">
    <text evidence="2">Belongs to the YbaB/EbfC family.</text>
</comment>
<comment type="subcellular location">
    <subcellularLocation>
        <location evidence="2">Cytoplasm</location>
        <location evidence="2">Nucleoid</location>
    </subcellularLocation>
</comment>
<dbReference type="PANTHER" id="PTHR33449">
    <property type="entry name" value="NUCLEOID-ASSOCIATED PROTEIN YBAB"/>
    <property type="match status" value="1"/>
</dbReference>
<dbReference type="EMBL" id="CP000527">
    <property type="protein sequence ID" value="ABM27212.1"/>
    <property type="molecule type" value="Genomic_DNA"/>
</dbReference>
<keyword evidence="2" id="KW-0963">Cytoplasm</keyword>
<dbReference type="RefSeq" id="WP_011791448.1">
    <property type="nucleotide sequence ID" value="NC_008751.1"/>
</dbReference>
<sequence length="103" mass="11106">MRGMNDLLRQANLMQSKLAKLQSEMADKSFEASSGGGMVKVSVTGRQELQSITIDPKALEGGDVEMLQDLILTAVNEGVRVSRATMEREMNALTGGLRLPGII</sequence>
<reference evidence="4" key="1">
    <citation type="journal article" date="2009" name="Environ. Microbiol.">
        <title>Contribution of mobile genetic elements to Desulfovibrio vulgaris genome plasticity.</title>
        <authorList>
            <person name="Walker C.B."/>
            <person name="Stolyar S."/>
            <person name="Chivian D."/>
            <person name="Pinel N."/>
            <person name="Gabster J.A."/>
            <person name="Dehal P.S."/>
            <person name="He Z."/>
            <person name="Yang Z.K."/>
            <person name="Yen H.C."/>
            <person name="Zhou J."/>
            <person name="Wall J.D."/>
            <person name="Hazen T.C."/>
            <person name="Arkin A.P."/>
            <person name="Stahl D.A."/>
        </authorList>
    </citation>
    <scope>NUCLEOTIDE SEQUENCE [LARGE SCALE GENOMIC DNA]</scope>
    <source>
        <strain evidence="4">DP4</strain>
    </source>
</reference>
<dbReference type="HOGENOM" id="CLU_140930_2_2_7"/>
<dbReference type="NCBIfam" id="TIGR00103">
    <property type="entry name" value="DNA_YbaB_EbfC"/>
    <property type="match status" value="1"/>
</dbReference>
<dbReference type="AlphaFoldDB" id="A0A0H3A5E4"/>
<dbReference type="GO" id="GO:0043590">
    <property type="term" value="C:bacterial nucleoid"/>
    <property type="evidence" value="ECO:0007669"/>
    <property type="project" value="UniProtKB-UniRule"/>
</dbReference>
<protein>
    <recommendedName>
        <fullName evidence="2">Nucleoid-associated protein Dvul_0188</fullName>
    </recommendedName>
</protein>
<evidence type="ECO:0000256" key="1">
    <source>
        <dbReference type="ARBA" id="ARBA00023125"/>
    </source>
</evidence>
<dbReference type="HAMAP" id="MF_00274">
    <property type="entry name" value="DNA_YbaB_EbfC"/>
    <property type="match status" value="1"/>
</dbReference>
<evidence type="ECO:0000313" key="3">
    <source>
        <dbReference type="EMBL" id="ABM27212.1"/>
    </source>
</evidence>
<accession>A0A0H3A5E4</accession>
<dbReference type="Pfam" id="PF02575">
    <property type="entry name" value="YbaB_DNA_bd"/>
    <property type="match status" value="1"/>
</dbReference>